<dbReference type="Proteomes" id="UP000625711">
    <property type="component" value="Unassembled WGS sequence"/>
</dbReference>
<sequence>MHIGNDIYDNIGNGESRKISVNGDPQMRGKSRSPRSYLQIQLTARTLKLPFLPTRQPNRRNAKSAVSPTSSPRRLTAPAVLPLHSTDLIPCGQTDDSLRQIRTGPREGEEVAEQSSATNGRAPCHFDNLVPLRPGEPFFPGGDLLD</sequence>
<feature type="region of interest" description="Disordered" evidence="1">
    <location>
        <begin position="1"/>
        <end position="35"/>
    </location>
</feature>
<proteinExistence type="predicted"/>
<accession>A0A834HZ59</accession>
<comment type="caution">
    <text evidence="2">The sequence shown here is derived from an EMBL/GenBank/DDBJ whole genome shotgun (WGS) entry which is preliminary data.</text>
</comment>
<name>A0A834HZ59_RHYFE</name>
<evidence type="ECO:0000313" key="2">
    <source>
        <dbReference type="EMBL" id="KAF7270079.1"/>
    </source>
</evidence>
<gene>
    <name evidence="2" type="ORF">GWI33_016937</name>
</gene>
<dbReference type="EMBL" id="JAACXV010014140">
    <property type="protein sequence ID" value="KAF7270079.1"/>
    <property type="molecule type" value="Genomic_DNA"/>
</dbReference>
<evidence type="ECO:0000313" key="3">
    <source>
        <dbReference type="Proteomes" id="UP000625711"/>
    </source>
</evidence>
<protein>
    <submittedName>
        <fullName evidence="2">Uncharacterized protein</fullName>
    </submittedName>
</protein>
<organism evidence="2 3">
    <name type="scientific">Rhynchophorus ferrugineus</name>
    <name type="common">Red palm weevil</name>
    <name type="synonym">Curculio ferrugineus</name>
    <dbReference type="NCBI Taxonomy" id="354439"/>
    <lineage>
        <taxon>Eukaryota</taxon>
        <taxon>Metazoa</taxon>
        <taxon>Ecdysozoa</taxon>
        <taxon>Arthropoda</taxon>
        <taxon>Hexapoda</taxon>
        <taxon>Insecta</taxon>
        <taxon>Pterygota</taxon>
        <taxon>Neoptera</taxon>
        <taxon>Endopterygota</taxon>
        <taxon>Coleoptera</taxon>
        <taxon>Polyphaga</taxon>
        <taxon>Cucujiformia</taxon>
        <taxon>Curculionidae</taxon>
        <taxon>Dryophthorinae</taxon>
        <taxon>Rhynchophorus</taxon>
    </lineage>
</organism>
<feature type="compositionally biased region" description="Polar residues" evidence="1">
    <location>
        <begin position="64"/>
        <end position="73"/>
    </location>
</feature>
<feature type="compositionally biased region" description="Basic and acidic residues" evidence="1">
    <location>
        <begin position="96"/>
        <end position="109"/>
    </location>
</feature>
<reference evidence="2" key="1">
    <citation type="submission" date="2020-08" db="EMBL/GenBank/DDBJ databases">
        <title>Genome sequencing and assembly of the red palm weevil Rhynchophorus ferrugineus.</title>
        <authorList>
            <person name="Dias G.B."/>
            <person name="Bergman C.M."/>
            <person name="Manee M."/>
        </authorList>
    </citation>
    <scope>NUCLEOTIDE SEQUENCE</scope>
    <source>
        <strain evidence="2">AA-2017</strain>
        <tissue evidence="2">Whole larva</tissue>
    </source>
</reference>
<keyword evidence="3" id="KW-1185">Reference proteome</keyword>
<dbReference type="AlphaFoldDB" id="A0A834HZ59"/>
<feature type="region of interest" description="Disordered" evidence="1">
    <location>
        <begin position="54"/>
        <end position="146"/>
    </location>
</feature>
<evidence type="ECO:0000256" key="1">
    <source>
        <dbReference type="SAM" id="MobiDB-lite"/>
    </source>
</evidence>